<dbReference type="InterPro" id="IPR000210">
    <property type="entry name" value="BTB/POZ_dom"/>
</dbReference>
<dbReference type="PROSITE" id="PS50097">
    <property type="entry name" value="BTB"/>
    <property type="match status" value="1"/>
</dbReference>
<comment type="caution">
    <text evidence="3">The sequence shown here is derived from an EMBL/GenBank/DDBJ whole genome shotgun (WGS) entry which is preliminary data.</text>
</comment>
<dbReference type="CDD" id="cd18186">
    <property type="entry name" value="BTB_POZ_ZBTB_KLHL-like"/>
    <property type="match status" value="1"/>
</dbReference>
<dbReference type="Pfam" id="PF04765">
    <property type="entry name" value="TOD1_MUCI70"/>
    <property type="match status" value="1"/>
</dbReference>
<dbReference type="InterPro" id="IPR048354">
    <property type="entry name" value="TOD1_MUCI70_glycTrfase_dom"/>
</dbReference>
<feature type="domain" description="BTB" evidence="2">
    <location>
        <begin position="175"/>
        <end position="242"/>
    </location>
</feature>
<name>A0A7J7LKW1_9MAGN</name>
<dbReference type="SUPFAM" id="SSF54695">
    <property type="entry name" value="POZ domain"/>
    <property type="match status" value="1"/>
</dbReference>
<dbReference type="SMART" id="SM00225">
    <property type="entry name" value="BTB"/>
    <property type="match status" value="1"/>
</dbReference>
<organism evidence="3 4">
    <name type="scientific">Kingdonia uniflora</name>
    <dbReference type="NCBI Taxonomy" id="39325"/>
    <lineage>
        <taxon>Eukaryota</taxon>
        <taxon>Viridiplantae</taxon>
        <taxon>Streptophyta</taxon>
        <taxon>Embryophyta</taxon>
        <taxon>Tracheophyta</taxon>
        <taxon>Spermatophyta</taxon>
        <taxon>Magnoliopsida</taxon>
        <taxon>Ranunculales</taxon>
        <taxon>Circaeasteraceae</taxon>
        <taxon>Kingdonia</taxon>
    </lineage>
</organism>
<evidence type="ECO:0000313" key="4">
    <source>
        <dbReference type="Proteomes" id="UP000541444"/>
    </source>
</evidence>
<evidence type="ECO:0000259" key="2">
    <source>
        <dbReference type="PROSITE" id="PS50097"/>
    </source>
</evidence>
<sequence length="340" mass="38764">MDDLESEITPSLNEAGVGLCYSLAFRSYWISIYDGLISIGKGKHPFQNHVFQWLDTKPNCSVQYVGLCGWDKHVGYRYINMMSFKKNQSSSWKHVISHDGNEGEVDDEDESKDRYEKEKVVPVHEVILGASGSFPISSCNEDSIQLLGVDYLILHALLYVQRLTQILSTGDYYNLDIYIEGHGLVAQVHKLILSLWSIPFMKMFTNRMRESRSSEIFLSDVSLEAFAAMFQFMYHGDIDMKNSMDIGNLSIQHLLLAYQFGIAPLHQECYNTILDYLSKVNGIVVVHCGFYSEKGGFKLSEEDKSYMRTCKVVVTTPKSNNQYLNRLLRLEVAQVGNPKI</sequence>
<dbReference type="Pfam" id="PF12248">
    <property type="entry name" value="Methyltransf_FA"/>
    <property type="match status" value="1"/>
</dbReference>
<keyword evidence="4" id="KW-1185">Reference proteome</keyword>
<dbReference type="PANTHER" id="PTHR47457:SF1">
    <property type="entry name" value="BTB DOMAIN-CONTAINING PROTEIN-RELATED"/>
    <property type="match status" value="1"/>
</dbReference>
<evidence type="ECO:0000256" key="1">
    <source>
        <dbReference type="ARBA" id="ARBA00004906"/>
    </source>
</evidence>
<dbReference type="EMBL" id="JACGCM010002208">
    <property type="protein sequence ID" value="KAF6143243.1"/>
    <property type="molecule type" value="Genomic_DNA"/>
</dbReference>
<accession>A0A7J7LKW1</accession>
<proteinExistence type="predicted"/>
<dbReference type="Proteomes" id="UP000541444">
    <property type="component" value="Unassembled WGS sequence"/>
</dbReference>
<comment type="pathway">
    <text evidence="1">Protein modification; protein ubiquitination.</text>
</comment>
<reference evidence="3 4" key="1">
    <citation type="journal article" date="2020" name="IScience">
        <title>Genome Sequencing of the Endangered Kingdonia uniflora (Circaeasteraceae, Ranunculales) Reveals Potential Mechanisms of Evolutionary Specialization.</title>
        <authorList>
            <person name="Sun Y."/>
            <person name="Deng T."/>
            <person name="Zhang A."/>
            <person name="Moore M.J."/>
            <person name="Landis J.B."/>
            <person name="Lin N."/>
            <person name="Zhang H."/>
            <person name="Zhang X."/>
            <person name="Huang J."/>
            <person name="Zhang X."/>
            <person name="Sun H."/>
            <person name="Wang H."/>
        </authorList>
    </citation>
    <scope>NUCLEOTIDE SEQUENCE [LARGE SCALE GENOMIC DNA]</scope>
    <source>
        <strain evidence="3">TB1705</strain>
        <tissue evidence="3">Leaf</tissue>
    </source>
</reference>
<dbReference type="Gene3D" id="3.30.710.10">
    <property type="entry name" value="Potassium Channel Kv1.1, Chain A"/>
    <property type="match status" value="1"/>
</dbReference>
<dbReference type="PANTHER" id="PTHR47457">
    <property type="entry name" value="OS05G0345500 PROTEIN"/>
    <property type="match status" value="1"/>
</dbReference>
<dbReference type="AlphaFoldDB" id="A0A7J7LKW1"/>
<dbReference type="Pfam" id="PF00651">
    <property type="entry name" value="BTB"/>
    <property type="match status" value="1"/>
</dbReference>
<protein>
    <recommendedName>
        <fullName evidence="2">BTB domain-containing protein</fullName>
    </recommendedName>
</protein>
<dbReference type="InterPro" id="IPR011333">
    <property type="entry name" value="SKP1/BTB/POZ_sf"/>
</dbReference>
<dbReference type="InterPro" id="IPR022041">
    <property type="entry name" value="Methyltransf_FA"/>
</dbReference>
<dbReference type="OrthoDB" id="19132at2759"/>
<gene>
    <name evidence="3" type="ORF">GIB67_039026</name>
</gene>
<evidence type="ECO:0000313" key="3">
    <source>
        <dbReference type="EMBL" id="KAF6143243.1"/>
    </source>
</evidence>